<dbReference type="EMBL" id="PSZP01000004">
    <property type="protein sequence ID" value="TCG11650.1"/>
    <property type="molecule type" value="Genomic_DNA"/>
</dbReference>
<evidence type="ECO:0000256" key="2">
    <source>
        <dbReference type="ARBA" id="ARBA00022598"/>
    </source>
</evidence>
<dbReference type="InterPro" id="IPR000559">
    <property type="entry name" value="Formate_THF_ligase"/>
</dbReference>
<dbReference type="InterPro" id="IPR027417">
    <property type="entry name" value="P-loop_NTPase"/>
</dbReference>
<protein>
    <recommendedName>
        <fullName evidence="5">Formate--tetrahydrofolate ligase</fullName>
        <ecNumber evidence="5">6.3.4.3</ecNumber>
    </recommendedName>
    <alternativeName>
        <fullName evidence="5">Formyltetrahydrofolate synthetase</fullName>
        <shortName evidence="5">FHS</shortName>
        <shortName evidence="5">FTHFS</shortName>
    </alternativeName>
</protein>
<dbReference type="Pfam" id="PF01268">
    <property type="entry name" value="FTHFS"/>
    <property type="match status" value="1"/>
</dbReference>
<proteinExistence type="inferred from homology"/>
<sequence length="541" mass="58904">MKNMSDMEIAKISKLEPISDIAKKAGIINFTTYGATKAKVESIDNPKGNLILVTAINPTPAGEGKTTTSIGLADAMNAAGHKTILALREPSLGPVFGRKGGATGGGKAQIAPIDEINLHFTGDFHAITTANNLLSAAIDNHIYFGNNLNITKVIWSRCIDMNDRALRNIIIKNGKTEREESFQITAASELMAIFCLARDMNDLRYRLDNIIVGYAKEKPIFAKELNVVGSMIALLKESFKPNLVQTLENNPALVHGGPFANIAHGCNSILATKTALSLADYTVTEAGFGSDLGAEKFMNIKARIANISPNVIVLVATIRALKMQGGAKKDELDNEDITSLSKGIKNLEQHISILKSFNIPLIVTLNHFVKDYESELNFMKKWAKENAVEFSISKIWEKGSNGGQELVESLLKNIKDKTEVNYTYDLTDSIETKMQKLAKTIYGTNDIVFSDDALTTIEYLKKNKLDKKPICVAKTPSSLSSNPKLMGAPKDFTITINKIKLSNGAGFITLYCDDILVLPGLPKKPAAERIDVINGIIEGVS</sequence>
<comment type="caution">
    <text evidence="6">The sequence shown here is derived from an EMBL/GenBank/DDBJ whole genome shotgun (WGS) entry which is preliminary data.</text>
</comment>
<dbReference type="RefSeq" id="WP_131613179.1">
    <property type="nucleotide sequence ID" value="NZ_PSZP01000004.1"/>
</dbReference>
<gene>
    <name evidence="5" type="primary">fhs</name>
    <name evidence="6" type="ORF">C4B25_00880</name>
</gene>
<evidence type="ECO:0000313" key="7">
    <source>
        <dbReference type="Proteomes" id="UP000291072"/>
    </source>
</evidence>
<keyword evidence="2 5" id="KW-0436">Ligase</keyword>
<evidence type="ECO:0000313" key="6">
    <source>
        <dbReference type="EMBL" id="TCG11650.1"/>
    </source>
</evidence>
<dbReference type="GO" id="GO:0005524">
    <property type="term" value="F:ATP binding"/>
    <property type="evidence" value="ECO:0007669"/>
    <property type="project" value="UniProtKB-UniRule"/>
</dbReference>
<dbReference type="NCBIfam" id="NF010030">
    <property type="entry name" value="PRK13505.1"/>
    <property type="match status" value="1"/>
</dbReference>
<name>A0A4R0XT56_9MOLU</name>
<keyword evidence="3 5" id="KW-0547">Nucleotide-binding</keyword>
<evidence type="ECO:0000256" key="5">
    <source>
        <dbReference type="HAMAP-Rule" id="MF_01543"/>
    </source>
</evidence>
<feature type="binding site" evidence="5">
    <location>
        <begin position="59"/>
        <end position="66"/>
    </location>
    <ligand>
        <name>ATP</name>
        <dbReference type="ChEBI" id="CHEBI:30616"/>
    </ligand>
</feature>
<evidence type="ECO:0000256" key="1">
    <source>
        <dbReference type="ARBA" id="ARBA00022563"/>
    </source>
</evidence>
<dbReference type="GO" id="GO:0004329">
    <property type="term" value="F:formate-tetrahydrofolate ligase activity"/>
    <property type="evidence" value="ECO:0007669"/>
    <property type="project" value="UniProtKB-UniRule"/>
</dbReference>
<dbReference type="EC" id="6.3.4.3" evidence="5"/>
<evidence type="ECO:0000256" key="3">
    <source>
        <dbReference type="ARBA" id="ARBA00022741"/>
    </source>
</evidence>
<accession>A0A4R0XT56</accession>
<keyword evidence="7" id="KW-1185">Reference proteome</keyword>
<reference evidence="6 7" key="1">
    <citation type="submission" date="2018-02" db="EMBL/GenBank/DDBJ databases">
        <title>Mycoplasma marinum and Mycoplasma todarodis sp. nov., moderately halophilic and psychrotolerant mycoplasmas isolated from cephalopods.</title>
        <authorList>
            <person name="Viver T."/>
        </authorList>
    </citation>
    <scope>NUCLEOTIDE SEQUENCE [LARGE SCALE GENOMIC DNA]</scope>
    <source>
        <strain evidence="6 7">5H</strain>
    </source>
</reference>
<dbReference type="Gene3D" id="3.40.50.300">
    <property type="entry name" value="P-loop containing nucleotide triphosphate hydrolases"/>
    <property type="match status" value="1"/>
</dbReference>
<dbReference type="AlphaFoldDB" id="A0A4R0XT56"/>
<keyword evidence="1 5" id="KW-0554">One-carbon metabolism</keyword>
<comment type="pathway">
    <text evidence="5">One-carbon metabolism; tetrahydrofolate interconversion.</text>
</comment>
<dbReference type="UniPathway" id="UPA00193"/>
<dbReference type="Proteomes" id="UP000291072">
    <property type="component" value="Unassembled WGS sequence"/>
</dbReference>
<dbReference type="Gene3D" id="3.10.410.10">
    <property type="entry name" value="Formyltetrahydrofolate synthetase, domain 3"/>
    <property type="match status" value="1"/>
</dbReference>
<keyword evidence="4 5" id="KW-0067">ATP-binding</keyword>
<comment type="similarity">
    <text evidence="5">Belongs to the formate--tetrahydrofolate ligase family.</text>
</comment>
<dbReference type="OrthoDB" id="9761733at2"/>
<organism evidence="6 7">
    <name type="scientific">Mycoplasma todarodis</name>
    <dbReference type="NCBI Taxonomy" id="1937191"/>
    <lineage>
        <taxon>Bacteria</taxon>
        <taxon>Bacillati</taxon>
        <taxon>Mycoplasmatota</taxon>
        <taxon>Mollicutes</taxon>
        <taxon>Mycoplasmataceae</taxon>
        <taxon>Mycoplasma</taxon>
    </lineage>
</organism>
<dbReference type="SUPFAM" id="SSF52540">
    <property type="entry name" value="P-loop containing nucleoside triphosphate hydrolases"/>
    <property type="match status" value="1"/>
</dbReference>
<evidence type="ECO:0000256" key="4">
    <source>
        <dbReference type="ARBA" id="ARBA00022840"/>
    </source>
</evidence>
<comment type="catalytic activity">
    <reaction evidence="5">
        <text>(6S)-5,6,7,8-tetrahydrofolate + formate + ATP = (6R)-10-formyltetrahydrofolate + ADP + phosphate</text>
        <dbReference type="Rhea" id="RHEA:20221"/>
        <dbReference type="ChEBI" id="CHEBI:15740"/>
        <dbReference type="ChEBI" id="CHEBI:30616"/>
        <dbReference type="ChEBI" id="CHEBI:43474"/>
        <dbReference type="ChEBI" id="CHEBI:57453"/>
        <dbReference type="ChEBI" id="CHEBI:195366"/>
        <dbReference type="ChEBI" id="CHEBI:456216"/>
        <dbReference type="EC" id="6.3.4.3"/>
    </reaction>
</comment>
<dbReference type="GO" id="GO:0035999">
    <property type="term" value="P:tetrahydrofolate interconversion"/>
    <property type="evidence" value="ECO:0007669"/>
    <property type="project" value="UniProtKB-UniRule"/>
</dbReference>
<dbReference type="Gene3D" id="3.30.1510.10">
    <property type="entry name" value="Domain 2, N(10)-formyltetrahydrofolate synthetase"/>
    <property type="match status" value="1"/>
</dbReference>
<dbReference type="HAMAP" id="MF_01543">
    <property type="entry name" value="FTHFS"/>
    <property type="match status" value="1"/>
</dbReference>